<protein>
    <submittedName>
        <fullName evidence="1">Uncharacterized protein</fullName>
    </submittedName>
</protein>
<sequence>MDSPGNHAVVGWLLGRDAGQLLIKKVDGSVSKVSPNHLWESDRNYAWQATEPRVSAEATVWLGRVVAVMDGDTLAFEKLNREKANIRLDGIDAPESGVVRFDDRAARRCSKLSAIEKQT</sequence>
<evidence type="ECO:0000313" key="2">
    <source>
        <dbReference type="Proteomes" id="UP001158067"/>
    </source>
</evidence>
<accession>A0ABY1Q1G1</accession>
<evidence type="ECO:0000313" key="1">
    <source>
        <dbReference type="EMBL" id="SMP56353.1"/>
    </source>
</evidence>
<comment type="caution">
    <text evidence="1">The sequence shown here is derived from an EMBL/GenBank/DDBJ whole genome shotgun (WGS) entry which is preliminary data.</text>
</comment>
<dbReference type="Proteomes" id="UP001158067">
    <property type="component" value="Unassembled WGS sequence"/>
</dbReference>
<dbReference type="EMBL" id="FXUG01000005">
    <property type="protein sequence ID" value="SMP56353.1"/>
    <property type="molecule type" value="Genomic_DNA"/>
</dbReference>
<proteinExistence type="predicted"/>
<organism evidence="1 2">
    <name type="scientific">Neorhodopirellula lusitana</name>
    <dbReference type="NCBI Taxonomy" id="445327"/>
    <lineage>
        <taxon>Bacteria</taxon>
        <taxon>Pseudomonadati</taxon>
        <taxon>Planctomycetota</taxon>
        <taxon>Planctomycetia</taxon>
        <taxon>Pirellulales</taxon>
        <taxon>Pirellulaceae</taxon>
        <taxon>Neorhodopirellula</taxon>
    </lineage>
</organism>
<dbReference type="Gene3D" id="2.40.50.90">
    <property type="match status" value="1"/>
</dbReference>
<name>A0ABY1Q1G1_9BACT</name>
<gene>
    <name evidence="1" type="ORF">SAMN06265222_105138</name>
</gene>
<dbReference type="SUPFAM" id="SSF50199">
    <property type="entry name" value="Staphylococcal nuclease"/>
    <property type="match status" value="1"/>
</dbReference>
<keyword evidence="2" id="KW-1185">Reference proteome</keyword>
<dbReference type="InterPro" id="IPR035437">
    <property type="entry name" value="SNase_OB-fold_sf"/>
</dbReference>
<reference evidence="1 2" key="1">
    <citation type="submission" date="2017-05" db="EMBL/GenBank/DDBJ databases">
        <authorList>
            <person name="Varghese N."/>
            <person name="Submissions S."/>
        </authorList>
    </citation>
    <scope>NUCLEOTIDE SEQUENCE [LARGE SCALE GENOMIC DNA]</scope>
    <source>
        <strain evidence="1 2">DSM 25457</strain>
    </source>
</reference>